<keyword evidence="2" id="KW-1185">Reference proteome</keyword>
<accession>A0ABV2TDC2</accession>
<comment type="caution">
    <text evidence="1">The sequence shown here is derived from an EMBL/GenBank/DDBJ whole genome shotgun (WGS) entry which is preliminary data.</text>
</comment>
<dbReference type="Proteomes" id="UP001549749">
    <property type="component" value="Unassembled WGS sequence"/>
</dbReference>
<reference evidence="1 2" key="1">
    <citation type="submission" date="2024-06" db="EMBL/GenBank/DDBJ databases">
        <title>Chitinophaga defluvii sp. nov., isolated from municipal sewage.</title>
        <authorList>
            <person name="Zhang L."/>
        </authorList>
    </citation>
    <scope>NUCLEOTIDE SEQUENCE [LARGE SCALE GENOMIC DNA]</scope>
    <source>
        <strain evidence="1 2">H8</strain>
    </source>
</reference>
<gene>
    <name evidence="1" type="ORF">ABR189_23085</name>
</gene>
<organism evidence="1 2">
    <name type="scientific">Chitinophaga defluvii</name>
    <dbReference type="NCBI Taxonomy" id="3163343"/>
    <lineage>
        <taxon>Bacteria</taxon>
        <taxon>Pseudomonadati</taxon>
        <taxon>Bacteroidota</taxon>
        <taxon>Chitinophagia</taxon>
        <taxon>Chitinophagales</taxon>
        <taxon>Chitinophagaceae</taxon>
        <taxon>Chitinophaga</taxon>
    </lineage>
</organism>
<evidence type="ECO:0000313" key="1">
    <source>
        <dbReference type="EMBL" id="MET7000295.1"/>
    </source>
</evidence>
<dbReference type="RefSeq" id="WP_354662855.1">
    <property type="nucleotide sequence ID" value="NZ_JBEXAC010000002.1"/>
</dbReference>
<sequence>MQKGLQGKNGNWRSQKTGWHFRKIYSGNSVSMPAIFIIKNLLEKYLKESAIDGKTFKVSYTHAVFTKFLCSGNGQPFKIFAGIYLFKPLRMNMPAKKNLRLTEEELLNLAPQFKDLTPEKKAELIEFVYQMSLVFYNGSVNSQNFKDNEA</sequence>
<proteinExistence type="predicted"/>
<name>A0ABV2TDC2_9BACT</name>
<evidence type="ECO:0000313" key="2">
    <source>
        <dbReference type="Proteomes" id="UP001549749"/>
    </source>
</evidence>
<protein>
    <submittedName>
        <fullName evidence="1">Uncharacterized protein</fullName>
    </submittedName>
</protein>
<dbReference type="EMBL" id="JBEXAC010000002">
    <property type="protein sequence ID" value="MET7000295.1"/>
    <property type="molecule type" value="Genomic_DNA"/>
</dbReference>